<comment type="caution">
    <text evidence="1">The sequence shown here is derived from an EMBL/GenBank/DDBJ whole genome shotgun (WGS) entry which is preliminary data.</text>
</comment>
<dbReference type="AlphaFoldDB" id="A0A443HPK1"/>
<dbReference type="Proteomes" id="UP000283841">
    <property type="component" value="Unassembled WGS sequence"/>
</dbReference>
<dbReference type="STRING" id="264951.A0A443HPK1"/>
<dbReference type="PANTHER" id="PTHR36986">
    <property type="entry name" value="UPF0643 PROTEIN PB2B2.08"/>
    <property type="match status" value="1"/>
</dbReference>
<dbReference type="GeneID" id="39596771"/>
<evidence type="ECO:0000313" key="1">
    <source>
        <dbReference type="EMBL" id="RWQ93704.1"/>
    </source>
</evidence>
<proteinExistence type="predicted"/>
<name>A0A443HPK1_BYSSP</name>
<dbReference type="EMBL" id="RCNU01000009">
    <property type="protein sequence ID" value="RWQ93704.1"/>
    <property type="molecule type" value="Genomic_DNA"/>
</dbReference>
<protein>
    <submittedName>
        <fullName evidence="1">Uncharacterized protein</fullName>
    </submittedName>
</protein>
<keyword evidence="2" id="KW-1185">Reference proteome</keyword>
<dbReference type="PANTHER" id="PTHR36986:SF1">
    <property type="entry name" value="UPF0643 PROTEIN PB2B2.08"/>
    <property type="match status" value="1"/>
</dbReference>
<dbReference type="RefSeq" id="XP_028483349.1">
    <property type="nucleotide sequence ID" value="XM_028627494.1"/>
</dbReference>
<dbReference type="VEuPathDB" id="FungiDB:C8Q69DRAFT_333071"/>
<reference evidence="1 2" key="1">
    <citation type="journal article" date="2018" name="Front. Microbiol.">
        <title>Genomic and genetic insights into a cosmopolitan fungus, Paecilomyces variotii (Eurotiales).</title>
        <authorList>
            <person name="Urquhart A.S."/>
            <person name="Mondo S.J."/>
            <person name="Makela M.R."/>
            <person name="Hane J.K."/>
            <person name="Wiebenga A."/>
            <person name="He G."/>
            <person name="Mihaltcheva S."/>
            <person name="Pangilinan J."/>
            <person name="Lipzen A."/>
            <person name="Barry K."/>
            <person name="de Vries R.P."/>
            <person name="Grigoriev I.V."/>
            <person name="Idnurm A."/>
        </authorList>
    </citation>
    <scope>NUCLEOTIDE SEQUENCE [LARGE SCALE GENOMIC DNA]</scope>
    <source>
        <strain evidence="1 2">CBS 101075</strain>
    </source>
</reference>
<organism evidence="1 2">
    <name type="scientific">Byssochlamys spectabilis</name>
    <name type="common">Paecilomyces variotii</name>
    <dbReference type="NCBI Taxonomy" id="264951"/>
    <lineage>
        <taxon>Eukaryota</taxon>
        <taxon>Fungi</taxon>
        <taxon>Dikarya</taxon>
        <taxon>Ascomycota</taxon>
        <taxon>Pezizomycotina</taxon>
        <taxon>Eurotiomycetes</taxon>
        <taxon>Eurotiomycetidae</taxon>
        <taxon>Eurotiales</taxon>
        <taxon>Thermoascaceae</taxon>
        <taxon>Paecilomyces</taxon>
    </lineage>
</organism>
<gene>
    <name evidence="1" type="ORF">C8Q69DRAFT_333071</name>
</gene>
<evidence type="ECO:0000313" key="2">
    <source>
        <dbReference type="Proteomes" id="UP000283841"/>
    </source>
</evidence>
<sequence length="248" mass="28324">MAPGIGSTLPTESVSILEEKPSNTRSTSLFHHSLVTSDFDALKFHAAASLQLQSGQKHESAAWTDHRLISSPYNEPAHLLDLKRLDTPNRLFAKALTILKPIQYDYATAEYTQSFNWVAVFELLRALSDAEGYEWKKREFYVVVFRSVLRADADLEYLHQLDAHSHAEATTSGGLLKYWFGTKNENRRNLATCLWRNREDARLGGLGPWHKKARAAARDMYEQIVFTTLKLTIDDDVSSWNFSDWTEE</sequence>
<accession>A0A443HPK1</accession>